<keyword evidence="1" id="KW-0963">Cytoplasm</keyword>
<dbReference type="SUPFAM" id="SSF48657">
    <property type="entry name" value="FinO-like"/>
    <property type="match status" value="1"/>
</dbReference>
<feature type="region of interest" description="Disordered" evidence="4">
    <location>
        <begin position="164"/>
        <end position="188"/>
    </location>
</feature>
<feature type="compositionally biased region" description="Low complexity" evidence="4">
    <location>
        <begin position="33"/>
        <end position="59"/>
    </location>
</feature>
<evidence type="ECO:0000256" key="3">
    <source>
        <dbReference type="ARBA" id="ARBA00023186"/>
    </source>
</evidence>
<dbReference type="AlphaFoldDB" id="A0A656QC48"/>
<evidence type="ECO:0000256" key="4">
    <source>
        <dbReference type="SAM" id="MobiDB-lite"/>
    </source>
</evidence>
<keyword evidence="2" id="KW-0694">RNA-binding</keyword>
<dbReference type="PANTHER" id="PTHR38106">
    <property type="entry name" value="RNA CHAPERONE PROQ"/>
    <property type="match status" value="1"/>
</dbReference>
<dbReference type="GO" id="GO:0005829">
    <property type="term" value="C:cytosol"/>
    <property type="evidence" value="ECO:0007669"/>
    <property type="project" value="TreeGrafter"/>
</dbReference>
<dbReference type="GO" id="GO:0034057">
    <property type="term" value="F:RNA strand-exchange activity"/>
    <property type="evidence" value="ECO:0007669"/>
    <property type="project" value="InterPro"/>
</dbReference>
<evidence type="ECO:0000313" key="7">
    <source>
        <dbReference type="Proteomes" id="UP000027451"/>
    </source>
</evidence>
<organism evidence="6 7">
    <name type="scientific">Caballeronia zhejiangensis</name>
    <dbReference type="NCBI Taxonomy" id="871203"/>
    <lineage>
        <taxon>Bacteria</taxon>
        <taxon>Pseudomonadati</taxon>
        <taxon>Pseudomonadota</taxon>
        <taxon>Betaproteobacteria</taxon>
        <taxon>Burkholderiales</taxon>
        <taxon>Burkholderiaceae</taxon>
        <taxon>Caballeronia</taxon>
    </lineage>
</organism>
<evidence type="ECO:0000256" key="1">
    <source>
        <dbReference type="ARBA" id="ARBA00022490"/>
    </source>
</evidence>
<dbReference type="RefSeq" id="WP_008348430.1">
    <property type="nucleotide sequence ID" value="NZ_CP084285.1"/>
</dbReference>
<dbReference type="InterPro" id="IPR036442">
    <property type="entry name" value="ProQ/FinO_sf"/>
</dbReference>
<evidence type="ECO:0000259" key="5">
    <source>
        <dbReference type="SMART" id="SM00945"/>
    </source>
</evidence>
<protein>
    <submittedName>
        <fullName evidence="6">ProP effector</fullName>
    </submittedName>
</protein>
<dbReference type="Proteomes" id="UP000027451">
    <property type="component" value="Unassembled WGS sequence"/>
</dbReference>
<sequence length="188" mass="19551">MGFEQLAGLKEQLAKQAAASNAAKKKAPRVRRPAPAGAKAAAPSKPAAAASRPAAAPSKPVDPVVHTIGKLQKRFPLAFPKNPAPKVPLKVGIFEDLMKHAEELGLNEKELRAAIKVWCRGNRYWTALVQGAPRLDLTGAQAGEVSSADAERAVYLETNRLARSASASASASATASAPKAAESAESAK</sequence>
<dbReference type="Pfam" id="PF04352">
    <property type="entry name" value="ProQ"/>
    <property type="match status" value="1"/>
</dbReference>
<dbReference type="GO" id="GO:0033592">
    <property type="term" value="F:RNA strand annealing activity"/>
    <property type="evidence" value="ECO:0007669"/>
    <property type="project" value="InterPro"/>
</dbReference>
<dbReference type="EMBL" id="JFHD01000024">
    <property type="protein sequence ID" value="KDR27493.1"/>
    <property type="molecule type" value="Genomic_DNA"/>
</dbReference>
<evidence type="ECO:0000313" key="6">
    <source>
        <dbReference type="EMBL" id="KDR27493.1"/>
    </source>
</evidence>
<feature type="domain" description="ProQ/FinO" evidence="5">
    <location>
        <begin position="59"/>
        <end position="173"/>
    </location>
</feature>
<proteinExistence type="predicted"/>
<evidence type="ECO:0000256" key="2">
    <source>
        <dbReference type="ARBA" id="ARBA00022884"/>
    </source>
</evidence>
<dbReference type="OrthoDB" id="7025208at2"/>
<accession>A0A656QC48</accession>
<reference evidence="6 7" key="1">
    <citation type="submission" date="2014-03" db="EMBL/GenBank/DDBJ databases">
        <title>Draft Genome Sequences of Four Burkholderia Strains.</title>
        <authorList>
            <person name="Liu X.Y."/>
            <person name="Li C.X."/>
            <person name="Xu J.H."/>
        </authorList>
    </citation>
    <scope>NUCLEOTIDE SEQUENCE [LARGE SCALE GENOMIC DNA]</scope>
    <source>
        <strain evidence="6 7">OP-1</strain>
    </source>
</reference>
<dbReference type="Gene3D" id="1.10.1710.10">
    <property type="entry name" value="ProQ/FinO domain"/>
    <property type="match status" value="1"/>
</dbReference>
<feature type="compositionally biased region" description="Basic residues" evidence="4">
    <location>
        <begin position="23"/>
        <end position="32"/>
    </location>
</feature>
<feature type="region of interest" description="Disordered" evidence="4">
    <location>
        <begin position="14"/>
        <end position="61"/>
    </location>
</feature>
<gene>
    <name evidence="6" type="ORF">BG60_16720</name>
</gene>
<keyword evidence="7" id="KW-1185">Reference proteome</keyword>
<dbReference type="InterPro" id="IPR023529">
    <property type="entry name" value="ProQ"/>
</dbReference>
<dbReference type="InterPro" id="IPR016103">
    <property type="entry name" value="ProQ/FinO"/>
</dbReference>
<keyword evidence="3" id="KW-0143">Chaperone</keyword>
<name>A0A656QC48_9BURK</name>
<comment type="caution">
    <text evidence="6">The sequence shown here is derived from an EMBL/GenBank/DDBJ whole genome shotgun (WGS) entry which is preliminary data.</text>
</comment>
<dbReference type="SMART" id="SM00945">
    <property type="entry name" value="ProQ"/>
    <property type="match status" value="1"/>
</dbReference>
<dbReference type="GO" id="GO:0010608">
    <property type="term" value="P:post-transcriptional regulation of gene expression"/>
    <property type="evidence" value="ECO:0007669"/>
    <property type="project" value="InterPro"/>
</dbReference>
<dbReference type="PANTHER" id="PTHR38106:SF1">
    <property type="entry name" value="RNA CHAPERONE PROQ"/>
    <property type="match status" value="1"/>
</dbReference>